<keyword evidence="2" id="KW-0560">Oxidoreductase</keyword>
<dbReference type="GO" id="GO:0016616">
    <property type="term" value="F:oxidoreductase activity, acting on the CH-OH group of donors, NAD or NADP as acceptor"/>
    <property type="evidence" value="ECO:0007669"/>
    <property type="project" value="TreeGrafter"/>
</dbReference>
<dbReference type="FunFam" id="3.40.50.720:FF:000240">
    <property type="entry name" value="SDR family oxidoreductase"/>
    <property type="match status" value="1"/>
</dbReference>
<accession>A0A1I2TNK9</accession>
<dbReference type="InterPro" id="IPR002347">
    <property type="entry name" value="SDR_fam"/>
</dbReference>
<dbReference type="AlphaFoldDB" id="A0A1I2TNK9"/>
<organism evidence="3 4">
    <name type="scientific">Desulfotruncus arcticus DSM 17038</name>
    <dbReference type="NCBI Taxonomy" id="1121424"/>
    <lineage>
        <taxon>Bacteria</taxon>
        <taxon>Bacillati</taxon>
        <taxon>Bacillota</taxon>
        <taxon>Clostridia</taxon>
        <taxon>Eubacteriales</taxon>
        <taxon>Desulfallaceae</taxon>
        <taxon>Desulfotruncus</taxon>
    </lineage>
</organism>
<proteinExistence type="inferred from homology"/>
<dbReference type="InterPro" id="IPR020904">
    <property type="entry name" value="Sc_DH/Rdtase_CS"/>
</dbReference>
<dbReference type="PANTHER" id="PTHR42760">
    <property type="entry name" value="SHORT-CHAIN DEHYDROGENASES/REDUCTASES FAMILY MEMBER"/>
    <property type="match status" value="1"/>
</dbReference>
<dbReference type="Gene3D" id="3.40.50.720">
    <property type="entry name" value="NAD(P)-binding Rossmann-like Domain"/>
    <property type="match status" value="1"/>
</dbReference>
<dbReference type="Proteomes" id="UP000199337">
    <property type="component" value="Unassembled WGS sequence"/>
</dbReference>
<evidence type="ECO:0000313" key="3">
    <source>
        <dbReference type="EMBL" id="SFG63921.1"/>
    </source>
</evidence>
<dbReference type="GO" id="GO:0005975">
    <property type="term" value="P:carbohydrate metabolic process"/>
    <property type="evidence" value="ECO:0007669"/>
    <property type="project" value="UniProtKB-ARBA"/>
</dbReference>
<dbReference type="InterPro" id="IPR036291">
    <property type="entry name" value="NAD(P)-bd_dom_sf"/>
</dbReference>
<dbReference type="Pfam" id="PF13561">
    <property type="entry name" value="adh_short_C2"/>
    <property type="match status" value="1"/>
</dbReference>
<dbReference type="PROSITE" id="PS00061">
    <property type="entry name" value="ADH_SHORT"/>
    <property type="match status" value="1"/>
</dbReference>
<dbReference type="PANTHER" id="PTHR42760:SF135">
    <property type="entry name" value="BLL7886 PROTEIN"/>
    <property type="match status" value="1"/>
</dbReference>
<protein>
    <submittedName>
        <fullName evidence="3">Gluconate 5-dehydrogenase</fullName>
    </submittedName>
</protein>
<gene>
    <name evidence="3" type="ORF">SAMN05660649_02240</name>
</gene>
<reference evidence="4" key="1">
    <citation type="submission" date="2016-10" db="EMBL/GenBank/DDBJ databases">
        <authorList>
            <person name="Varghese N."/>
            <person name="Submissions S."/>
        </authorList>
    </citation>
    <scope>NUCLEOTIDE SEQUENCE [LARGE SCALE GENOMIC DNA]</scope>
    <source>
        <strain evidence="4">DSM 17038</strain>
    </source>
</reference>
<dbReference type="RefSeq" id="WP_092471455.1">
    <property type="nucleotide sequence ID" value="NZ_FOOX01000007.1"/>
</dbReference>
<dbReference type="STRING" id="341036.SAMN05660649_02240"/>
<evidence type="ECO:0000256" key="1">
    <source>
        <dbReference type="ARBA" id="ARBA00006484"/>
    </source>
</evidence>
<name>A0A1I2TNK9_9FIRM</name>
<dbReference type="PRINTS" id="PR00080">
    <property type="entry name" value="SDRFAMILY"/>
</dbReference>
<keyword evidence="4" id="KW-1185">Reference proteome</keyword>
<evidence type="ECO:0000256" key="2">
    <source>
        <dbReference type="ARBA" id="ARBA00023002"/>
    </source>
</evidence>
<dbReference type="NCBIfam" id="NF005559">
    <property type="entry name" value="PRK07231.1"/>
    <property type="match status" value="1"/>
</dbReference>
<evidence type="ECO:0000313" key="4">
    <source>
        <dbReference type="Proteomes" id="UP000199337"/>
    </source>
</evidence>
<dbReference type="PRINTS" id="PR00081">
    <property type="entry name" value="GDHRDH"/>
</dbReference>
<dbReference type="GO" id="GO:0030497">
    <property type="term" value="P:fatty acid elongation"/>
    <property type="evidence" value="ECO:0007669"/>
    <property type="project" value="TreeGrafter"/>
</dbReference>
<sequence length="253" mass="27058">MSKFNLNNKVAIVTGAGRGIGKAIALGLAEAGANVVLASRTREQLEELAEEIKYVKTLVVPADVTKVADVKNLLNKTLEAFRKVDILINNAGITIKKPALEMQEEDWQKIMDINLKGEFLCARIIGEQMVKQKSGSIINMASVGGHLGLIGSLGYCATKGGILQMTRVLASEWAKDNVRVNAVSPGYVETELVEGAMSARPELREKIINRTPMGRLAKPEEIVGASIFLASDASTYVTGISLIVDGGMSAFGV</sequence>
<dbReference type="SUPFAM" id="SSF51735">
    <property type="entry name" value="NAD(P)-binding Rossmann-fold domains"/>
    <property type="match status" value="1"/>
</dbReference>
<dbReference type="EMBL" id="FOOX01000007">
    <property type="protein sequence ID" value="SFG63921.1"/>
    <property type="molecule type" value="Genomic_DNA"/>
</dbReference>
<dbReference type="OrthoDB" id="9803333at2"/>
<comment type="similarity">
    <text evidence="1">Belongs to the short-chain dehydrogenases/reductases (SDR) family.</text>
</comment>